<protein>
    <recommendedName>
        <fullName evidence="16">Histone-arginine methyltransferase CARMER</fullName>
        <ecNumber evidence="4">2.1.1.319</ecNumber>
    </recommendedName>
</protein>
<evidence type="ECO:0000313" key="20">
    <source>
        <dbReference type="EMBL" id="CRL07080.1"/>
    </source>
</evidence>
<name>A0A1J1J3V1_9DIPT</name>
<evidence type="ECO:0000256" key="6">
    <source>
        <dbReference type="ARBA" id="ARBA00022490"/>
    </source>
</evidence>
<feature type="domain" description="Protein arginine N-methyltransferase" evidence="19">
    <location>
        <begin position="270"/>
        <end position="438"/>
    </location>
</feature>
<organism evidence="20 21">
    <name type="scientific">Clunio marinus</name>
    <dbReference type="NCBI Taxonomy" id="568069"/>
    <lineage>
        <taxon>Eukaryota</taxon>
        <taxon>Metazoa</taxon>
        <taxon>Ecdysozoa</taxon>
        <taxon>Arthropoda</taxon>
        <taxon>Hexapoda</taxon>
        <taxon>Insecta</taxon>
        <taxon>Pterygota</taxon>
        <taxon>Neoptera</taxon>
        <taxon>Endopterygota</taxon>
        <taxon>Diptera</taxon>
        <taxon>Nematocera</taxon>
        <taxon>Chironomoidea</taxon>
        <taxon>Chironomidae</taxon>
        <taxon>Clunio</taxon>
    </lineage>
</organism>
<dbReference type="FunFam" id="3.40.50.150:FF:000031">
    <property type="entry name" value="Putative Histone-arginine methyltransferase CARM1"/>
    <property type="match status" value="1"/>
</dbReference>
<dbReference type="CDD" id="cd02440">
    <property type="entry name" value="AdoMet_MTases"/>
    <property type="match status" value="1"/>
</dbReference>
<keyword evidence="6" id="KW-0963">Cytoplasm</keyword>
<dbReference type="EC" id="2.1.1.319" evidence="4"/>
<dbReference type="GO" id="GO:0005634">
    <property type="term" value="C:nucleus"/>
    <property type="evidence" value="ECO:0007669"/>
    <property type="project" value="UniProtKB-SubCell"/>
</dbReference>
<evidence type="ECO:0000259" key="18">
    <source>
        <dbReference type="Pfam" id="PF13649"/>
    </source>
</evidence>
<dbReference type="InterPro" id="IPR041698">
    <property type="entry name" value="Methyltransf_25"/>
</dbReference>
<evidence type="ECO:0000256" key="9">
    <source>
        <dbReference type="ARBA" id="ARBA00022691"/>
    </source>
</evidence>
<accession>A0A1J1J3V1</accession>
<dbReference type="GO" id="GO:0005737">
    <property type="term" value="C:cytoplasm"/>
    <property type="evidence" value="ECO:0007669"/>
    <property type="project" value="UniProtKB-SubCell"/>
</dbReference>
<evidence type="ECO:0000256" key="13">
    <source>
        <dbReference type="ARBA" id="ARBA00023242"/>
    </source>
</evidence>
<dbReference type="PANTHER" id="PTHR11006">
    <property type="entry name" value="PROTEIN ARGININE N-METHYLTRANSFERASE"/>
    <property type="match status" value="1"/>
</dbReference>
<evidence type="ECO:0000256" key="4">
    <source>
        <dbReference type="ARBA" id="ARBA00011925"/>
    </source>
</evidence>
<evidence type="ECO:0000259" key="19">
    <source>
        <dbReference type="Pfam" id="PF22528"/>
    </source>
</evidence>
<evidence type="ECO:0000256" key="1">
    <source>
        <dbReference type="ARBA" id="ARBA00004123"/>
    </source>
</evidence>
<dbReference type="Pfam" id="PF22528">
    <property type="entry name" value="PRMT_C"/>
    <property type="match status" value="1"/>
</dbReference>
<evidence type="ECO:0000256" key="16">
    <source>
        <dbReference type="ARBA" id="ARBA00074195"/>
    </source>
</evidence>
<comment type="subunit">
    <text evidence="3">Homodimer.</text>
</comment>
<evidence type="ECO:0000256" key="2">
    <source>
        <dbReference type="ARBA" id="ARBA00004496"/>
    </source>
</evidence>
<dbReference type="SUPFAM" id="SSF53335">
    <property type="entry name" value="S-adenosyl-L-methionine-dependent methyltransferases"/>
    <property type="match status" value="1"/>
</dbReference>
<dbReference type="PROSITE" id="PS51678">
    <property type="entry name" value="SAM_MT_PRMT"/>
    <property type="match status" value="1"/>
</dbReference>
<evidence type="ECO:0000256" key="10">
    <source>
        <dbReference type="ARBA" id="ARBA00022853"/>
    </source>
</evidence>
<evidence type="ECO:0000256" key="11">
    <source>
        <dbReference type="ARBA" id="ARBA00023015"/>
    </source>
</evidence>
<evidence type="ECO:0000256" key="14">
    <source>
        <dbReference type="ARBA" id="ARBA00049086"/>
    </source>
</evidence>
<dbReference type="InterPro" id="IPR025799">
    <property type="entry name" value="Arg_MeTrfase"/>
</dbReference>
<dbReference type="Pfam" id="PF13649">
    <property type="entry name" value="Methyltransf_25"/>
    <property type="match status" value="1"/>
</dbReference>
<comment type="subcellular location">
    <subcellularLocation>
        <location evidence="2">Cytoplasm</location>
    </subcellularLocation>
    <subcellularLocation>
        <location evidence="1">Nucleus</location>
    </subcellularLocation>
</comment>
<dbReference type="Gene3D" id="3.40.50.150">
    <property type="entry name" value="Vaccinia Virus protein VP39"/>
    <property type="match status" value="1"/>
</dbReference>
<keyword evidence="7 17" id="KW-0489">Methyltransferase</keyword>
<dbReference type="OrthoDB" id="7848332at2759"/>
<reference evidence="20 21" key="1">
    <citation type="submission" date="2015-04" db="EMBL/GenBank/DDBJ databases">
        <authorList>
            <person name="Syromyatnikov M.Y."/>
            <person name="Popov V.N."/>
        </authorList>
    </citation>
    <scope>NUCLEOTIDE SEQUENCE [LARGE SCALE GENOMIC DNA]</scope>
</reference>
<comment type="function">
    <text evidence="15">Methylates (mono- and asymmetric dimethylation) the guanidino nitrogens of arginyl residues in proteins. May methylate histone H3 at 'Arg-17' and activate transcription via chromatin remodeling.</text>
</comment>
<dbReference type="InterPro" id="IPR029063">
    <property type="entry name" value="SAM-dependent_MTases_sf"/>
</dbReference>
<dbReference type="FunFam" id="2.70.160.11:FF:000002">
    <property type="entry name" value="Probable histone-arginine methyltransferase CARM1"/>
    <property type="match status" value="1"/>
</dbReference>
<dbReference type="GO" id="GO:0006355">
    <property type="term" value="P:regulation of DNA-templated transcription"/>
    <property type="evidence" value="ECO:0007669"/>
    <property type="project" value="UniProtKB-ARBA"/>
</dbReference>
<evidence type="ECO:0000256" key="3">
    <source>
        <dbReference type="ARBA" id="ARBA00011738"/>
    </source>
</evidence>
<dbReference type="STRING" id="568069.A0A1J1J3V1"/>
<evidence type="ECO:0000313" key="21">
    <source>
        <dbReference type="Proteomes" id="UP000183832"/>
    </source>
</evidence>
<evidence type="ECO:0000256" key="8">
    <source>
        <dbReference type="ARBA" id="ARBA00022679"/>
    </source>
</evidence>
<keyword evidence="5" id="KW-0488">Methylation</keyword>
<keyword evidence="10" id="KW-0156">Chromatin regulator</keyword>
<keyword evidence="12" id="KW-0804">Transcription</keyword>
<keyword evidence="9 17" id="KW-0949">S-adenosyl-L-methionine</keyword>
<dbReference type="AlphaFoldDB" id="A0A1J1J3V1"/>
<sequence length="649" mass="73646">MSNSSKFQAKFLKIISVDNNLNERSFQSGINVICCYDPEGVVIKFARESDKNITNGHSEGYIELEMLVTKQTTWKKNKDLHIIHTIDDIVFLKLASPEFDKQFDEILKKVQNVNNSVFIMRTEDSSANQYFQFYGYLSQQQNMMQDFVRTSTYQKAINGNFNDFNDKIVLDVGAGSGILSFFAAQAGARKVYAVEASNMAQYAQQLVAANNLNDRITVIAGKIEEIDLPEKVDIIISEPMGYMLYNERMLETYLHAKKWLKPHGKMFPSRGDLHVAPFCDEALYMEQYNKANFWYQTSFHNVDLSSLRDAAMKEYFRQPIVDTFDIRICQAKSIRHVVDFLKADEEDLHRIEIPLEFQMMETGTCHGLAFWFDVEFCGSTSSVWLSTSPTEPLTHWYQVRCLLQSPLFVKQGQTLTGRVLLVANKRQSYDVTIELTLEGTSISSYNTLDLKNPYFRYTGAAVVPPPGTSNQSPSEMYWTQVDTQGTRAVNLLNGISVNGLGEVALDSQTIMNPNQNFMTIGNHQPSHHHQQQYQTIINPNIHSGSIPSTGRPNYASNNSFGSHNATDKSVEDTRMIIEQANRMMGQKNGNILNGATAVDDKMIPTASYIDQPMLSAMQQMFNNTNTGMHPQNIKAVYHQPNTPQQIYFN</sequence>
<feature type="domain" description="Methyltransferase" evidence="18">
    <location>
        <begin position="169"/>
        <end position="264"/>
    </location>
</feature>
<dbReference type="Gene3D" id="2.70.160.11">
    <property type="entry name" value="Hnrnp arginine n-methyltransferase1"/>
    <property type="match status" value="1"/>
</dbReference>
<evidence type="ECO:0000256" key="5">
    <source>
        <dbReference type="ARBA" id="ARBA00022481"/>
    </source>
</evidence>
<keyword evidence="11" id="KW-0805">Transcription regulation</keyword>
<dbReference type="GO" id="GO:0032259">
    <property type="term" value="P:methylation"/>
    <property type="evidence" value="ECO:0007669"/>
    <property type="project" value="UniProtKB-KW"/>
</dbReference>
<dbReference type="Proteomes" id="UP000183832">
    <property type="component" value="Unassembled WGS sequence"/>
</dbReference>
<dbReference type="GO" id="GO:0070611">
    <property type="term" value="F:histone H3R2 methyltransferase activity"/>
    <property type="evidence" value="ECO:0007669"/>
    <property type="project" value="TreeGrafter"/>
</dbReference>
<dbReference type="PANTHER" id="PTHR11006:SF10">
    <property type="entry name" value="HISTONE-ARGININE METHYLTRANSFERASE CARMER-RELATED"/>
    <property type="match status" value="1"/>
</dbReference>
<keyword evidence="13" id="KW-0539">Nucleus</keyword>
<comment type="catalytic activity">
    <reaction evidence="14">
        <text>L-arginyl-[protein] + 2 S-adenosyl-L-methionine = N(omega),N(omega)-dimethyl-L-arginyl-[protein] + 2 S-adenosyl-L-homocysteine + 2 H(+)</text>
        <dbReference type="Rhea" id="RHEA:48096"/>
        <dbReference type="Rhea" id="RHEA-COMP:10532"/>
        <dbReference type="Rhea" id="RHEA-COMP:11991"/>
        <dbReference type="ChEBI" id="CHEBI:15378"/>
        <dbReference type="ChEBI" id="CHEBI:29965"/>
        <dbReference type="ChEBI" id="CHEBI:57856"/>
        <dbReference type="ChEBI" id="CHEBI:59789"/>
        <dbReference type="ChEBI" id="CHEBI:61897"/>
        <dbReference type="EC" id="2.1.1.319"/>
    </reaction>
</comment>
<evidence type="ECO:0000256" key="17">
    <source>
        <dbReference type="PROSITE-ProRule" id="PRU01015"/>
    </source>
</evidence>
<proteinExistence type="predicted"/>
<dbReference type="GO" id="GO:0035242">
    <property type="term" value="F:protein-arginine omega-N asymmetric methyltransferase activity"/>
    <property type="evidence" value="ECO:0007669"/>
    <property type="project" value="UniProtKB-EC"/>
</dbReference>
<evidence type="ECO:0000256" key="15">
    <source>
        <dbReference type="ARBA" id="ARBA00055339"/>
    </source>
</evidence>
<keyword evidence="21" id="KW-1185">Reference proteome</keyword>
<gene>
    <name evidence="20" type="ORF">CLUMA_CG020079</name>
</gene>
<dbReference type="GO" id="GO:0035241">
    <property type="term" value="F:protein-arginine omega-N monomethyltransferase activity"/>
    <property type="evidence" value="ECO:0007669"/>
    <property type="project" value="UniProtKB-ARBA"/>
</dbReference>
<dbReference type="InterPro" id="IPR055135">
    <property type="entry name" value="PRMT_dom"/>
</dbReference>
<dbReference type="EMBL" id="CVRI01000070">
    <property type="protein sequence ID" value="CRL07080.1"/>
    <property type="molecule type" value="Genomic_DNA"/>
</dbReference>
<evidence type="ECO:0000256" key="7">
    <source>
        <dbReference type="ARBA" id="ARBA00022603"/>
    </source>
</evidence>
<keyword evidence="8 17" id="KW-0808">Transferase</keyword>
<evidence type="ECO:0000256" key="12">
    <source>
        <dbReference type="ARBA" id="ARBA00023163"/>
    </source>
</evidence>